<dbReference type="RefSeq" id="XP_029234078.1">
    <property type="nucleotide sequence ID" value="XM_029386063.1"/>
</dbReference>
<dbReference type="Gene3D" id="3.60.21.60">
    <property type="match status" value="1"/>
</dbReference>
<organism evidence="8 9">
    <name type="scientific">Trypanosoma rangeli</name>
    <dbReference type="NCBI Taxonomy" id="5698"/>
    <lineage>
        <taxon>Eukaryota</taxon>
        <taxon>Discoba</taxon>
        <taxon>Euglenozoa</taxon>
        <taxon>Kinetoplastea</taxon>
        <taxon>Metakinetoplastina</taxon>
        <taxon>Trypanosomatida</taxon>
        <taxon>Trypanosomatidae</taxon>
        <taxon>Trypanosoma</taxon>
        <taxon>Herpetosoma</taxon>
    </lineage>
</organism>
<comment type="caution">
    <text evidence="8">The sequence shown here is derived from an EMBL/GenBank/DDBJ whole genome shotgun (WGS) entry which is preliminary data.</text>
</comment>
<protein>
    <recommendedName>
        <fullName evidence="6">DNA polymerase II subunit 2</fullName>
    </recommendedName>
</protein>
<evidence type="ECO:0000313" key="9">
    <source>
        <dbReference type="Proteomes" id="UP000283634"/>
    </source>
</evidence>
<evidence type="ECO:0000256" key="3">
    <source>
        <dbReference type="ARBA" id="ARBA00022705"/>
    </source>
</evidence>
<dbReference type="GO" id="GO:0042276">
    <property type="term" value="P:error-prone translesion synthesis"/>
    <property type="evidence" value="ECO:0007669"/>
    <property type="project" value="TreeGrafter"/>
</dbReference>
<dbReference type="AlphaFoldDB" id="A0A3R7LHF8"/>
<dbReference type="Proteomes" id="UP000283634">
    <property type="component" value="Unassembled WGS sequence"/>
</dbReference>
<gene>
    <name evidence="8" type="ORF">TraAM80_09373</name>
</gene>
<dbReference type="PANTHER" id="PTHR12708">
    <property type="entry name" value="DNA POLYMERASE EPSILON SUBUNIT B"/>
    <property type="match status" value="1"/>
</dbReference>
<dbReference type="GO" id="GO:0003677">
    <property type="term" value="F:DNA binding"/>
    <property type="evidence" value="ECO:0007669"/>
    <property type="project" value="UniProtKB-KW"/>
</dbReference>
<dbReference type="Pfam" id="PF04042">
    <property type="entry name" value="DNA_pol_E_B"/>
    <property type="match status" value="1"/>
</dbReference>
<evidence type="ECO:0000256" key="4">
    <source>
        <dbReference type="ARBA" id="ARBA00023125"/>
    </source>
</evidence>
<sequence>MQDYRAEIQTMARAYQYRLHPSALKGFSDHLSTTGGNSEKRRDALRDIFAILHKLCAVDRFVDDKRMRLAITQQSVRDRGASEREGAPTVIPIPLEDMPQVYMDERTGEVKVECTGRESDRFTVLRQRYLFAQRRCLRSGLFRRDLSKQSLNQDLPPLLPIIALEGIDASEHVAVLGMIVRRLDETHLEDLHGQVRLVFRDAVPSLLGVVGDGFLVVVRGQWSNSVFMVTSIELPPAERREDTLRDIGADYDLFGYRPTDMAAAQLQEKNSLQSVVIVMSHVYLDQPSTVHKLVHFFKEMQHRTESELMHTTLVMVGDFSFSTTQYGDISHLPDPFEGADRYKLLMDALATVIATHAPSLAQHTQVVLVPGPNDVTGLLGVLPQPPIVGAVTRNLQSRLKKVVFASNPCRLRFFTHEMVVTRRNFFRSLRESGRAFNWSTVDAPNSITAFESVAKTVVDEAHLAPEVKEGILWKADGALSLLTLPHLLVLCDSTEQWECTYKGVRVVNPGSFSLASTFLWYTPSDGECSLSSVEC</sequence>
<name>A0A3R7LHF8_TRYRA</name>
<dbReference type="GO" id="GO:0016779">
    <property type="term" value="F:nucleotidyltransferase activity"/>
    <property type="evidence" value="ECO:0007669"/>
    <property type="project" value="UniProtKB-KW"/>
</dbReference>
<dbReference type="OrthoDB" id="10254730at2759"/>
<dbReference type="GeneID" id="40333306"/>
<proteinExistence type="inferred from homology"/>
<keyword evidence="4" id="KW-0238">DNA-binding</keyword>
<reference evidence="8 9" key="1">
    <citation type="journal article" date="2018" name="BMC Genomics">
        <title>Genomic comparison of Trypanosoma conorhini and Trypanosoma rangeli to Trypanosoma cruzi strains of high and low virulence.</title>
        <authorList>
            <person name="Bradwell K.R."/>
            <person name="Koparde V.N."/>
            <person name="Matveyev A.V."/>
            <person name="Serrano M.G."/>
            <person name="Alves J.M."/>
            <person name="Parikh H."/>
            <person name="Huang B."/>
            <person name="Lee V."/>
            <person name="Espinosa-Alvarez O."/>
            <person name="Ortiz P.A."/>
            <person name="Costa-Martins A.G."/>
            <person name="Teixeira M.M."/>
            <person name="Buck G.A."/>
        </authorList>
    </citation>
    <scope>NUCLEOTIDE SEQUENCE [LARGE SCALE GENOMIC DNA]</scope>
    <source>
        <strain evidence="8 9">AM80</strain>
    </source>
</reference>
<dbReference type="PANTHER" id="PTHR12708:SF0">
    <property type="entry name" value="DNA POLYMERASE EPSILON SUBUNIT 2"/>
    <property type="match status" value="1"/>
</dbReference>
<keyword evidence="8" id="KW-0808">Transferase</keyword>
<feature type="domain" description="DNA polymerase alpha/delta/epsilon subunit B" evidence="7">
    <location>
        <begin position="276"/>
        <end position="496"/>
    </location>
</feature>
<accession>A0A3R7LHF8</accession>
<evidence type="ECO:0000256" key="2">
    <source>
        <dbReference type="ARBA" id="ARBA00009560"/>
    </source>
</evidence>
<evidence type="ECO:0000313" key="8">
    <source>
        <dbReference type="EMBL" id="RNE97341.1"/>
    </source>
</evidence>
<keyword evidence="5" id="KW-0539">Nucleus</keyword>
<dbReference type="OMA" id="FFCEGCF"/>
<comment type="similarity">
    <text evidence="2">Belongs to the DNA polymerase epsilon subunit B family.</text>
</comment>
<dbReference type="EMBL" id="MKGL01000573">
    <property type="protein sequence ID" value="RNE97341.1"/>
    <property type="molecule type" value="Genomic_DNA"/>
</dbReference>
<dbReference type="GO" id="GO:0008622">
    <property type="term" value="C:epsilon DNA polymerase complex"/>
    <property type="evidence" value="ECO:0007669"/>
    <property type="project" value="InterPro"/>
</dbReference>
<evidence type="ECO:0000256" key="5">
    <source>
        <dbReference type="ARBA" id="ARBA00023242"/>
    </source>
</evidence>
<evidence type="ECO:0000256" key="1">
    <source>
        <dbReference type="ARBA" id="ARBA00004123"/>
    </source>
</evidence>
<keyword evidence="8" id="KW-0548">Nucleotidyltransferase</keyword>
<keyword evidence="9" id="KW-1185">Reference proteome</keyword>
<comment type="subcellular location">
    <subcellularLocation>
        <location evidence="1">Nucleus</location>
    </subcellularLocation>
</comment>
<evidence type="ECO:0000256" key="6">
    <source>
        <dbReference type="ARBA" id="ARBA00032930"/>
    </source>
</evidence>
<dbReference type="VEuPathDB" id="TriTrypDB:TRSC58_02121"/>
<dbReference type="InterPro" id="IPR016266">
    <property type="entry name" value="POLE2"/>
</dbReference>
<dbReference type="InterPro" id="IPR007185">
    <property type="entry name" value="DNA_pol_a/d/e_bsu"/>
</dbReference>
<evidence type="ECO:0000259" key="7">
    <source>
        <dbReference type="Pfam" id="PF04042"/>
    </source>
</evidence>
<dbReference type="GO" id="GO:0006261">
    <property type="term" value="P:DNA-templated DNA replication"/>
    <property type="evidence" value="ECO:0007669"/>
    <property type="project" value="InterPro"/>
</dbReference>
<keyword evidence="3" id="KW-0235">DNA replication</keyword>